<feature type="compositionally biased region" description="Low complexity" evidence="1">
    <location>
        <begin position="13"/>
        <end position="24"/>
    </location>
</feature>
<dbReference type="AlphaFoldDB" id="A0A7Z2T219"/>
<organism evidence="2 3">
    <name type="scientific">Vibrio astriarenae</name>
    <dbReference type="NCBI Taxonomy" id="1481923"/>
    <lineage>
        <taxon>Bacteria</taxon>
        <taxon>Pseudomonadati</taxon>
        <taxon>Pseudomonadota</taxon>
        <taxon>Gammaproteobacteria</taxon>
        <taxon>Vibrionales</taxon>
        <taxon>Vibrionaceae</taxon>
        <taxon>Vibrio</taxon>
    </lineage>
</organism>
<name>A0A7Z2T219_9VIBR</name>
<evidence type="ECO:0000256" key="1">
    <source>
        <dbReference type="SAM" id="MobiDB-lite"/>
    </source>
</evidence>
<evidence type="ECO:0000313" key="2">
    <source>
        <dbReference type="EMBL" id="QIA62949.1"/>
    </source>
</evidence>
<proteinExistence type="predicted"/>
<reference evidence="2 3" key="1">
    <citation type="submission" date="2020-01" db="EMBL/GenBank/DDBJ databases">
        <title>Whole genome and functional gene identification of agarase of Vibrio HN897.</title>
        <authorList>
            <person name="Liu Y."/>
            <person name="Zhao Z."/>
        </authorList>
    </citation>
    <scope>NUCLEOTIDE SEQUENCE [LARGE SCALE GENOMIC DNA]</scope>
    <source>
        <strain evidence="2 3">HN897</strain>
    </source>
</reference>
<feature type="compositionally biased region" description="Polar residues" evidence="1">
    <location>
        <begin position="1"/>
        <end position="12"/>
    </location>
</feature>
<feature type="region of interest" description="Disordered" evidence="1">
    <location>
        <begin position="1"/>
        <end position="41"/>
    </location>
</feature>
<dbReference type="KEGG" id="vas:GT360_05205"/>
<protein>
    <submittedName>
        <fullName evidence="2">Uncharacterized protein</fullName>
    </submittedName>
</protein>
<dbReference type="RefSeq" id="WP_164647843.1">
    <property type="nucleotide sequence ID" value="NZ_CP047475.1"/>
</dbReference>
<keyword evidence="3" id="KW-1185">Reference proteome</keyword>
<evidence type="ECO:0000313" key="3">
    <source>
        <dbReference type="Proteomes" id="UP000464262"/>
    </source>
</evidence>
<gene>
    <name evidence="2" type="ORF">GT360_05205</name>
</gene>
<dbReference type="EMBL" id="CP047475">
    <property type="protein sequence ID" value="QIA62949.1"/>
    <property type="molecule type" value="Genomic_DNA"/>
</dbReference>
<accession>A0A7Z2T219</accession>
<sequence length="112" mass="11771">MNPINSASAQTYQLQQKGQLKAQGPGVQRKGITGSATTDKVSISNEAKERLAQAPQDTATKETKGNTVESFAYGALGMDHPDTVKEQNDPSYTAGQYVSAAATIGGLLLMLI</sequence>
<dbReference type="Proteomes" id="UP000464262">
    <property type="component" value="Chromosome 1"/>
</dbReference>